<comment type="caution">
    <text evidence="6">The sequence shown here is derived from an EMBL/GenBank/DDBJ whole genome shotgun (WGS) entry which is preliminary data.</text>
</comment>
<evidence type="ECO:0000259" key="5">
    <source>
        <dbReference type="PROSITE" id="PS52035"/>
    </source>
</evidence>
<feature type="coiled-coil region" evidence="3">
    <location>
        <begin position="975"/>
        <end position="1009"/>
    </location>
</feature>
<evidence type="ECO:0000313" key="7">
    <source>
        <dbReference type="Proteomes" id="UP000054937"/>
    </source>
</evidence>
<dbReference type="GO" id="GO:0008270">
    <property type="term" value="F:zinc ion binding"/>
    <property type="evidence" value="ECO:0007669"/>
    <property type="project" value="InterPro"/>
</dbReference>
<evidence type="ECO:0000256" key="4">
    <source>
        <dbReference type="SAM" id="MobiDB-lite"/>
    </source>
</evidence>
<feature type="compositionally biased region" description="Acidic residues" evidence="4">
    <location>
        <begin position="1104"/>
        <end position="1114"/>
    </location>
</feature>
<feature type="region of interest" description="Disordered" evidence="4">
    <location>
        <begin position="1025"/>
        <end position="1195"/>
    </location>
</feature>
<feature type="compositionally biased region" description="Low complexity" evidence="4">
    <location>
        <begin position="1026"/>
        <end position="1051"/>
    </location>
</feature>
<comment type="similarity">
    <text evidence="1 2">Belongs to the peptidase M14 family.</text>
</comment>
<dbReference type="SUPFAM" id="SSF53448">
    <property type="entry name" value="Nucleotide-diphospho-sugar transferases"/>
    <property type="match status" value="1"/>
</dbReference>
<dbReference type="InterPro" id="IPR000834">
    <property type="entry name" value="Peptidase_M14"/>
</dbReference>
<organism evidence="6 7">
    <name type="scientific">Pseudocohnilembus persalinus</name>
    <name type="common">Ciliate</name>
    <dbReference type="NCBI Taxonomy" id="266149"/>
    <lineage>
        <taxon>Eukaryota</taxon>
        <taxon>Sar</taxon>
        <taxon>Alveolata</taxon>
        <taxon>Ciliophora</taxon>
        <taxon>Intramacronucleata</taxon>
        <taxon>Oligohymenophorea</taxon>
        <taxon>Scuticociliatia</taxon>
        <taxon>Philasterida</taxon>
        <taxon>Pseudocohnilembidae</taxon>
        <taxon>Pseudocohnilembus</taxon>
    </lineage>
</organism>
<evidence type="ECO:0000313" key="6">
    <source>
        <dbReference type="EMBL" id="KRX00750.1"/>
    </source>
</evidence>
<sequence length="1195" mass="136619">MSFISQEEENMVKNLKSIGQSHLVENLDNYTKEQRVQFLNQYNTLEQTLPGGCKAYVERSRKLLQDSKNNVNPYEGYKPIIPTGENIDYENTTQVKQLESLGKAEIDRLCFVLVAGGLGERLGYKGIKIQIPIELLTKQSYLEYYIKYILALQKRGSQGCKIPLAIMTSDDTYALTMDLLNKNDNFGLQSDQLFIMKQEKVPSLIDNDAKFAQAKDSLLIETKPHGHGDVHQLIHQNKLHQRWLQQGKNWVLFFQDTNPLCFRSLLSFVGVSVKQDLVVNSMTIPRKPGEALGAICKLSHENGQSLTINVEYNQLESLFEGQKEPVDIKGYSRYPGNTNTLLFRLPEYSTTLTKTDGVIPEFINPKYADETKTVFKSPTRLECMMQEFPKLLTNGENVGYTQVNRDFCFAACKNDIVSAVQKQKSGLAPECTGSTEQGFYNLNYNLLRLAGAQIEKDLEIQNFAGINYQFNPKIVLDPEFGVTLEEIQNKLTGQVKISKNSSLIIKGDYKLGDLELDGHLEVKQNLDGQKTVEITNFNKENYKQNPQALIIGGFHGDEAIGPNVVTYLAEYILNNYESSLYFKDLVENKMVVLLPMANPSGYFQLKREEIQMNGQKIDINRDFPYNNVASKCFKSAGARVINYLFKKYLFQVGITFHGGMYAIGYPWGSVNHQKKPNVGDLSPDNKAFSIIGNYMKQMSPGNKKLQISEYPVDTLTNGIYAVPGTLEDWAYAAQWEPEKTGNQYLLAKCDNISQQELQLPENSVKSLFYLIETSGPKKPQASTLGTYEAVSNKNSENFGHIPRNINAALAIIETLKPTIYMNIKDVDGNKYMVSWQVYGCSKVDKTQLYYQIEQKNEQYNYEQKYKQENFISSENVFSGDGYIKNQTHYFKDYIQKSNLVQKNQELKVAIYVQCDSQFGEQQDSVPDLPPQSHLVQSRTNCSYHIKNNNDYEILQTKEIFQTNFQNQYAKSIKYKNFQKLKFQKADNKINEIQNNEQNKNVQINQVETEFLQQNNEKNDNISRNLQLGQDNQNDGENQKDGQQQQNNQIQDGEIKQQDGENNPQAYNQQDQSDGENNQQLKDNQSQQNDGEDTNKNQNNNENQQDQDGETEEEEEKKNDNLSKNNDNENDQDQDNNEQDQDQDEQKQEEDTKNDSNNNNSSKNNGDKNKKNNKNLNGDKNGGKKINKRSQQNLFV</sequence>
<evidence type="ECO:0000256" key="1">
    <source>
        <dbReference type="ARBA" id="ARBA00005988"/>
    </source>
</evidence>
<name>A0A0V0QEW2_PSEPJ</name>
<dbReference type="InterPro" id="IPR029044">
    <property type="entry name" value="Nucleotide-diphossugar_trans"/>
</dbReference>
<feature type="compositionally biased region" description="Basic and acidic residues" evidence="4">
    <location>
        <begin position="1143"/>
        <end position="1153"/>
    </location>
</feature>
<dbReference type="PROSITE" id="PS52035">
    <property type="entry name" value="PEPTIDASE_M14"/>
    <property type="match status" value="1"/>
</dbReference>
<dbReference type="PANTHER" id="PTHR11952">
    <property type="entry name" value="UDP- GLUCOSE PYROPHOSPHORYLASE"/>
    <property type="match status" value="1"/>
</dbReference>
<dbReference type="PANTHER" id="PTHR11952:SF9">
    <property type="entry name" value="UDP-SUGAR PYROPHOSPHORYLASE"/>
    <property type="match status" value="1"/>
</dbReference>
<feature type="compositionally biased region" description="Acidic residues" evidence="4">
    <location>
        <begin position="1127"/>
        <end position="1142"/>
    </location>
</feature>
<dbReference type="Proteomes" id="UP000054937">
    <property type="component" value="Unassembled WGS sequence"/>
</dbReference>
<evidence type="ECO:0000256" key="2">
    <source>
        <dbReference type="PROSITE-ProRule" id="PRU01379"/>
    </source>
</evidence>
<accession>A0A0V0QEW2</accession>
<dbReference type="CDD" id="cd00596">
    <property type="entry name" value="Peptidase_M14_like"/>
    <property type="match status" value="1"/>
</dbReference>
<dbReference type="GO" id="GO:0006048">
    <property type="term" value="P:UDP-N-acetylglucosamine biosynthetic process"/>
    <property type="evidence" value="ECO:0007669"/>
    <property type="project" value="TreeGrafter"/>
</dbReference>
<dbReference type="AlphaFoldDB" id="A0A0V0QEW2"/>
<dbReference type="SUPFAM" id="SSF53187">
    <property type="entry name" value="Zn-dependent exopeptidases"/>
    <property type="match status" value="1"/>
</dbReference>
<feature type="compositionally biased region" description="Polar residues" evidence="4">
    <location>
        <begin position="1059"/>
        <end position="1087"/>
    </location>
</feature>
<dbReference type="GO" id="GO:0004181">
    <property type="term" value="F:metallocarboxypeptidase activity"/>
    <property type="evidence" value="ECO:0007669"/>
    <property type="project" value="InterPro"/>
</dbReference>
<dbReference type="GO" id="GO:0006508">
    <property type="term" value="P:proteolysis"/>
    <property type="evidence" value="ECO:0007669"/>
    <property type="project" value="InterPro"/>
</dbReference>
<dbReference type="OrthoDB" id="532420at2759"/>
<dbReference type="SMART" id="SM00631">
    <property type="entry name" value="Zn_pept"/>
    <property type="match status" value="1"/>
</dbReference>
<keyword evidence="7" id="KW-1185">Reference proteome</keyword>
<dbReference type="InParanoid" id="A0A0V0QEW2"/>
<dbReference type="GO" id="GO:0003977">
    <property type="term" value="F:UDP-N-acetylglucosamine diphosphorylase activity"/>
    <property type="evidence" value="ECO:0007669"/>
    <property type="project" value="TreeGrafter"/>
</dbReference>
<dbReference type="Gene3D" id="3.90.550.10">
    <property type="entry name" value="Spore Coat Polysaccharide Biosynthesis Protein SpsA, Chain A"/>
    <property type="match status" value="1"/>
</dbReference>
<proteinExistence type="inferred from homology"/>
<evidence type="ECO:0000256" key="3">
    <source>
        <dbReference type="SAM" id="Coils"/>
    </source>
</evidence>
<reference evidence="6 7" key="1">
    <citation type="journal article" date="2015" name="Sci. Rep.">
        <title>Genome of the facultative scuticociliatosis pathogen Pseudocohnilembus persalinus provides insight into its virulence through horizontal gene transfer.</title>
        <authorList>
            <person name="Xiong J."/>
            <person name="Wang G."/>
            <person name="Cheng J."/>
            <person name="Tian M."/>
            <person name="Pan X."/>
            <person name="Warren A."/>
            <person name="Jiang C."/>
            <person name="Yuan D."/>
            <person name="Miao W."/>
        </authorList>
    </citation>
    <scope>NUCLEOTIDE SEQUENCE [LARGE SCALE GENOMIC DNA]</scope>
    <source>
        <strain evidence="6">36N120E</strain>
    </source>
</reference>
<dbReference type="Pfam" id="PF00246">
    <property type="entry name" value="Peptidase_M14"/>
    <property type="match status" value="1"/>
</dbReference>
<gene>
    <name evidence="6" type="ORF">PPERSA_03010</name>
</gene>
<feature type="compositionally biased region" description="Low complexity" evidence="4">
    <location>
        <begin position="1154"/>
        <end position="1163"/>
    </location>
</feature>
<dbReference type="InterPro" id="IPR039741">
    <property type="entry name" value="UDP-sugar_pyrophosphorylase"/>
</dbReference>
<comment type="caution">
    <text evidence="2">Lacks conserved residue(s) required for the propagation of feature annotation.</text>
</comment>
<keyword evidence="3" id="KW-0175">Coiled coil</keyword>
<dbReference type="EMBL" id="LDAU01000182">
    <property type="protein sequence ID" value="KRX00750.1"/>
    <property type="molecule type" value="Genomic_DNA"/>
</dbReference>
<dbReference type="Gene3D" id="3.40.630.10">
    <property type="entry name" value="Zn peptidases"/>
    <property type="match status" value="1"/>
</dbReference>
<protein>
    <recommendedName>
        <fullName evidence="5">Peptidase M14 domain-containing protein</fullName>
    </recommendedName>
</protein>
<feature type="domain" description="Peptidase M14" evidence="5">
    <location>
        <begin position="480"/>
        <end position="774"/>
    </location>
</feature>